<dbReference type="AlphaFoldDB" id="A0A1I2PK19"/>
<proteinExistence type="predicted"/>
<dbReference type="RefSeq" id="WP_092788692.1">
    <property type="nucleotide sequence ID" value="NZ_FOPC01000001.1"/>
</dbReference>
<evidence type="ECO:0000313" key="1">
    <source>
        <dbReference type="EMBL" id="SFG13986.1"/>
    </source>
</evidence>
<dbReference type="EMBL" id="FOPC01000001">
    <property type="protein sequence ID" value="SFG13986.1"/>
    <property type="molecule type" value="Genomic_DNA"/>
</dbReference>
<evidence type="ECO:0000313" key="2">
    <source>
        <dbReference type="Proteomes" id="UP000199642"/>
    </source>
</evidence>
<name>A0A1I2PK19_9BACT</name>
<organism evidence="1 2">
    <name type="scientific">Algoriphagus hitonicola</name>
    <dbReference type="NCBI Taxonomy" id="435880"/>
    <lineage>
        <taxon>Bacteria</taxon>
        <taxon>Pseudomonadati</taxon>
        <taxon>Bacteroidota</taxon>
        <taxon>Cytophagia</taxon>
        <taxon>Cytophagales</taxon>
        <taxon>Cyclobacteriaceae</taxon>
        <taxon>Algoriphagus</taxon>
    </lineage>
</organism>
<sequence>MECRTGSVQLLIKKLHLLTKSDSLFGQLIELRDQLPDLFAATLHLRAGMEEYAGGVGYFRSPPTEGEVAQFRQK</sequence>
<dbReference type="Proteomes" id="UP000199642">
    <property type="component" value="Unassembled WGS sequence"/>
</dbReference>
<protein>
    <submittedName>
        <fullName evidence="1">Uncharacterized protein</fullName>
    </submittedName>
</protein>
<keyword evidence="2" id="KW-1185">Reference proteome</keyword>
<accession>A0A1I2PK19</accession>
<gene>
    <name evidence="1" type="ORF">SAMN04487988_101545</name>
</gene>
<reference evidence="2" key="1">
    <citation type="submission" date="2016-10" db="EMBL/GenBank/DDBJ databases">
        <authorList>
            <person name="Varghese N."/>
            <person name="Submissions S."/>
        </authorList>
    </citation>
    <scope>NUCLEOTIDE SEQUENCE [LARGE SCALE GENOMIC DNA]</scope>
    <source>
        <strain evidence="2">DSM 19315</strain>
    </source>
</reference>